<dbReference type="InterPro" id="IPR014729">
    <property type="entry name" value="Rossmann-like_a/b/a_fold"/>
</dbReference>
<dbReference type="Gene3D" id="1.10.730.10">
    <property type="entry name" value="Isoleucyl-tRNA Synthetase, Domain 1"/>
    <property type="match status" value="1"/>
</dbReference>
<organism evidence="15 16">
    <name type="scientific">Oceanirhabdus seepicola</name>
    <dbReference type="NCBI Taxonomy" id="2828781"/>
    <lineage>
        <taxon>Bacteria</taxon>
        <taxon>Bacillati</taxon>
        <taxon>Bacillota</taxon>
        <taxon>Clostridia</taxon>
        <taxon>Eubacteriales</taxon>
        <taxon>Clostridiaceae</taxon>
        <taxon>Oceanirhabdus</taxon>
    </lineage>
</organism>
<keyword evidence="9 11" id="KW-0030">Aminoacyl-tRNA synthetase</keyword>
<evidence type="ECO:0000256" key="12">
    <source>
        <dbReference type="RuleBase" id="RU363038"/>
    </source>
</evidence>
<dbReference type="PANTHER" id="PTHR11956:SF5">
    <property type="entry name" value="ARGININE--TRNA LIGASE, CYTOPLASMIC"/>
    <property type="match status" value="1"/>
</dbReference>
<keyword evidence="5 11" id="KW-0436">Ligase</keyword>
<dbReference type="EMBL" id="JAGSOJ010000001">
    <property type="protein sequence ID" value="MCM1989333.1"/>
    <property type="molecule type" value="Genomic_DNA"/>
</dbReference>
<evidence type="ECO:0000256" key="7">
    <source>
        <dbReference type="ARBA" id="ARBA00022840"/>
    </source>
</evidence>
<comment type="subcellular location">
    <subcellularLocation>
        <location evidence="1 11">Cytoplasm</location>
    </subcellularLocation>
</comment>
<dbReference type="GO" id="GO:0005524">
    <property type="term" value="F:ATP binding"/>
    <property type="evidence" value="ECO:0007669"/>
    <property type="project" value="UniProtKB-UniRule"/>
</dbReference>
<dbReference type="SMART" id="SM00836">
    <property type="entry name" value="DALR_1"/>
    <property type="match status" value="1"/>
</dbReference>
<comment type="caution">
    <text evidence="15">The sequence shown here is derived from an EMBL/GenBank/DDBJ whole genome shotgun (WGS) entry which is preliminary data.</text>
</comment>
<dbReference type="Pfam" id="PF05746">
    <property type="entry name" value="DALR_1"/>
    <property type="match status" value="1"/>
</dbReference>
<keyword evidence="16" id="KW-1185">Reference proteome</keyword>
<evidence type="ECO:0000256" key="11">
    <source>
        <dbReference type="HAMAP-Rule" id="MF_00123"/>
    </source>
</evidence>
<evidence type="ECO:0000256" key="6">
    <source>
        <dbReference type="ARBA" id="ARBA00022741"/>
    </source>
</evidence>
<accession>A0A9J6P0D5</accession>
<dbReference type="InterPro" id="IPR001278">
    <property type="entry name" value="Arg-tRNA-ligase"/>
</dbReference>
<comment type="catalytic activity">
    <reaction evidence="10 11">
        <text>tRNA(Arg) + L-arginine + ATP = L-arginyl-tRNA(Arg) + AMP + diphosphate</text>
        <dbReference type="Rhea" id="RHEA:20301"/>
        <dbReference type="Rhea" id="RHEA-COMP:9658"/>
        <dbReference type="Rhea" id="RHEA-COMP:9673"/>
        <dbReference type="ChEBI" id="CHEBI:30616"/>
        <dbReference type="ChEBI" id="CHEBI:32682"/>
        <dbReference type="ChEBI" id="CHEBI:33019"/>
        <dbReference type="ChEBI" id="CHEBI:78442"/>
        <dbReference type="ChEBI" id="CHEBI:78513"/>
        <dbReference type="ChEBI" id="CHEBI:456215"/>
        <dbReference type="EC" id="6.1.1.19"/>
    </reaction>
</comment>
<feature type="short sequence motif" description="'HIGH' region" evidence="11">
    <location>
        <begin position="125"/>
        <end position="135"/>
    </location>
</feature>
<dbReference type="FunFam" id="1.10.730.10:FF:000006">
    <property type="entry name" value="Arginyl-tRNA synthetase 2, mitochondrial"/>
    <property type="match status" value="1"/>
</dbReference>
<dbReference type="CDD" id="cd00671">
    <property type="entry name" value="ArgRS_core"/>
    <property type="match status" value="1"/>
</dbReference>
<dbReference type="RefSeq" id="WP_250858626.1">
    <property type="nucleotide sequence ID" value="NZ_JAGSOJ010000001.1"/>
</dbReference>
<evidence type="ECO:0000256" key="10">
    <source>
        <dbReference type="ARBA" id="ARBA00049339"/>
    </source>
</evidence>
<dbReference type="GO" id="GO:0006420">
    <property type="term" value="P:arginyl-tRNA aminoacylation"/>
    <property type="evidence" value="ECO:0007669"/>
    <property type="project" value="UniProtKB-UniRule"/>
</dbReference>
<dbReference type="SUPFAM" id="SSF47323">
    <property type="entry name" value="Anticodon-binding domain of a subclass of class I aminoacyl-tRNA synthetases"/>
    <property type="match status" value="1"/>
</dbReference>
<feature type="domain" description="Arginyl tRNA synthetase N-terminal" evidence="14">
    <location>
        <begin position="1"/>
        <end position="87"/>
    </location>
</feature>
<dbReference type="Gene3D" id="3.30.1360.70">
    <property type="entry name" value="Arginyl tRNA synthetase N-terminal domain"/>
    <property type="match status" value="1"/>
</dbReference>
<proteinExistence type="inferred from homology"/>
<dbReference type="SMART" id="SM01016">
    <property type="entry name" value="Arg_tRNA_synt_N"/>
    <property type="match status" value="1"/>
</dbReference>
<dbReference type="Pfam" id="PF03485">
    <property type="entry name" value="Arg_tRNA_synt_N"/>
    <property type="match status" value="1"/>
</dbReference>
<dbReference type="Proteomes" id="UP001056429">
    <property type="component" value="Unassembled WGS sequence"/>
</dbReference>
<evidence type="ECO:0000313" key="15">
    <source>
        <dbReference type="EMBL" id="MCM1989333.1"/>
    </source>
</evidence>
<keyword evidence="7 11" id="KW-0067">ATP-binding</keyword>
<dbReference type="Pfam" id="PF00750">
    <property type="entry name" value="tRNA-synt_1d"/>
    <property type="match status" value="1"/>
</dbReference>
<dbReference type="Gene3D" id="3.40.50.620">
    <property type="entry name" value="HUPs"/>
    <property type="match status" value="1"/>
</dbReference>
<dbReference type="GO" id="GO:0005737">
    <property type="term" value="C:cytoplasm"/>
    <property type="evidence" value="ECO:0007669"/>
    <property type="project" value="UniProtKB-SubCell"/>
</dbReference>
<reference evidence="15" key="1">
    <citation type="journal article" date="2021" name="mSystems">
        <title>Bacteria and Archaea Synergistically Convert Glycine Betaine to Biogenic Methane in the Formosa Cold Seep of the South China Sea.</title>
        <authorList>
            <person name="Li L."/>
            <person name="Zhang W."/>
            <person name="Zhang S."/>
            <person name="Song L."/>
            <person name="Sun Q."/>
            <person name="Zhang H."/>
            <person name="Xiang H."/>
            <person name="Dong X."/>
        </authorList>
    </citation>
    <scope>NUCLEOTIDE SEQUENCE</scope>
    <source>
        <strain evidence="15">ZWT</strain>
    </source>
</reference>
<evidence type="ECO:0000259" key="14">
    <source>
        <dbReference type="SMART" id="SM01016"/>
    </source>
</evidence>
<dbReference type="AlphaFoldDB" id="A0A9J6P0D5"/>
<dbReference type="InterPro" id="IPR035684">
    <property type="entry name" value="ArgRS_core"/>
</dbReference>
<dbReference type="InterPro" id="IPR005148">
    <property type="entry name" value="Arg-tRNA-synth_N"/>
</dbReference>
<dbReference type="SUPFAM" id="SSF55190">
    <property type="entry name" value="Arginyl-tRNA synthetase (ArgRS), N-terminal 'additional' domain"/>
    <property type="match status" value="1"/>
</dbReference>
<dbReference type="HAMAP" id="MF_00123">
    <property type="entry name" value="Arg_tRNA_synth"/>
    <property type="match status" value="1"/>
</dbReference>
<feature type="domain" description="DALR anticodon binding" evidence="13">
    <location>
        <begin position="453"/>
        <end position="577"/>
    </location>
</feature>
<name>A0A9J6P0D5_9CLOT</name>
<evidence type="ECO:0000256" key="3">
    <source>
        <dbReference type="ARBA" id="ARBA00011245"/>
    </source>
</evidence>
<dbReference type="CDD" id="cd07956">
    <property type="entry name" value="Anticodon_Ia_Arg"/>
    <property type="match status" value="1"/>
</dbReference>
<reference evidence="15" key="2">
    <citation type="submission" date="2021-04" db="EMBL/GenBank/DDBJ databases">
        <authorList>
            <person name="Dong X."/>
        </authorList>
    </citation>
    <scope>NUCLEOTIDE SEQUENCE</scope>
    <source>
        <strain evidence="15">ZWT</strain>
    </source>
</reference>
<evidence type="ECO:0000256" key="1">
    <source>
        <dbReference type="ARBA" id="ARBA00004496"/>
    </source>
</evidence>
<evidence type="ECO:0000313" key="16">
    <source>
        <dbReference type="Proteomes" id="UP001056429"/>
    </source>
</evidence>
<dbReference type="InterPro" id="IPR036695">
    <property type="entry name" value="Arg-tRNA-synth_N_sf"/>
</dbReference>
<keyword evidence="6 11" id="KW-0547">Nucleotide-binding</keyword>
<dbReference type="GO" id="GO:0004814">
    <property type="term" value="F:arginine-tRNA ligase activity"/>
    <property type="evidence" value="ECO:0007669"/>
    <property type="project" value="UniProtKB-UniRule"/>
</dbReference>
<gene>
    <name evidence="11 15" type="primary">argS</name>
    <name evidence="15" type="ORF">KDK92_06245</name>
</gene>
<evidence type="ECO:0000256" key="8">
    <source>
        <dbReference type="ARBA" id="ARBA00022917"/>
    </source>
</evidence>
<evidence type="ECO:0000259" key="13">
    <source>
        <dbReference type="SMART" id="SM00836"/>
    </source>
</evidence>
<evidence type="ECO:0000256" key="4">
    <source>
        <dbReference type="ARBA" id="ARBA00022490"/>
    </source>
</evidence>
<dbReference type="InterPro" id="IPR008909">
    <property type="entry name" value="DALR_anticod-bd"/>
</dbReference>
<dbReference type="PRINTS" id="PR01038">
    <property type="entry name" value="TRNASYNTHARG"/>
</dbReference>
<evidence type="ECO:0000256" key="9">
    <source>
        <dbReference type="ARBA" id="ARBA00023146"/>
    </source>
</evidence>
<keyword evidence="4 11" id="KW-0963">Cytoplasm</keyword>
<dbReference type="InterPro" id="IPR009080">
    <property type="entry name" value="tRNAsynth_Ia_anticodon-bd"/>
</dbReference>
<comment type="similarity">
    <text evidence="2 11 12">Belongs to the class-I aminoacyl-tRNA synthetase family.</text>
</comment>
<dbReference type="FunFam" id="3.40.50.620:FF:000116">
    <property type="entry name" value="Arginine--tRNA ligase"/>
    <property type="match status" value="1"/>
</dbReference>
<sequence length="577" mass="65811">MNYKTEIAEVICKIDDSLDINFIEGIIEIPPNSEMGDYAIPCFKLAKHMKKPPVVIAKEIKQSLEGKEVADLFSQIKSQGPYLNFFKNYEKNSKIVISDILKNGDKYGADKIGEGKTVCVEFSSVNIAKPFHVGHVKGTVIGNVLANIHEFLGYKVERINHIGDYGTQYGNQLCAYKKWGDKGIVEKNPIRELVKLYVKFHNEAEKEPSLFDEGRAWFKKIEEGNEEALQLWNWTKDVSMVEFKRIYDMLAIEYDSYAGESFYTDKMPAIIDKLENEGLLVESQGAKVVHLEEYDLTSAIIKKSDGTTIYMTRDLAAAKYRKDTYDFYKSIYIVAYQQDLHFKQLFKILELMGYEWSKDCIHVDHGMINLEDGTLSTRKGCSVWLDDVLNKSVDKALEIIEEKNPKLNNKEEAAKKIGVGAVVFEQIANKIIKDHTFKWEEALSFTGETAPYIQYAYVRGNKVLKKIGELELLTTEGELIDSKIDYSALSDNESKKLLVILEGFEQVVKDSCKDNEPSYLARYTVKLAQAFNKFYNANRVLNEEETIKNARVLLIKATLQVIINACSLMGIELLEEM</sequence>
<evidence type="ECO:0000256" key="2">
    <source>
        <dbReference type="ARBA" id="ARBA00005594"/>
    </source>
</evidence>
<dbReference type="EC" id="6.1.1.19" evidence="11"/>
<evidence type="ECO:0000256" key="5">
    <source>
        <dbReference type="ARBA" id="ARBA00022598"/>
    </source>
</evidence>
<comment type="subunit">
    <text evidence="3 11">Monomer.</text>
</comment>
<dbReference type="NCBIfam" id="TIGR00456">
    <property type="entry name" value="argS"/>
    <property type="match status" value="1"/>
</dbReference>
<dbReference type="SUPFAM" id="SSF52374">
    <property type="entry name" value="Nucleotidylyl transferase"/>
    <property type="match status" value="1"/>
</dbReference>
<keyword evidence="8 11" id="KW-0648">Protein biosynthesis</keyword>
<protein>
    <recommendedName>
        <fullName evidence="11">Arginine--tRNA ligase</fullName>
        <ecNumber evidence="11">6.1.1.19</ecNumber>
    </recommendedName>
    <alternativeName>
        <fullName evidence="11">Arginyl-tRNA synthetase</fullName>
        <shortName evidence="11">ArgRS</shortName>
    </alternativeName>
</protein>
<dbReference type="PANTHER" id="PTHR11956">
    <property type="entry name" value="ARGINYL-TRNA SYNTHETASE"/>
    <property type="match status" value="1"/>
</dbReference>